<accession>A0A3Q9IS70</accession>
<dbReference type="RefSeq" id="WP_106481407.1">
    <property type="nucleotide sequence ID" value="NZ_CP032819.1"/>
</dbReference>
<proteinExistence type="predicted"/>
<reference evidence="1 2" key="1">
    <citation type="submission" date="2018-10" db="EMBL/GenBank/DDBJ databases">
        <title>Butyricimonas faecalis sp. nov., isolated from human faeces and emended description of the genus Butyricimonas.</title>
        <authorList>
            <person name="Le Roy T."/>
            <person name="Van der Smissen P."/>
            <person name="Paquot A."/>
            <person name="Delzenne N."/>
            <person name="Muccioli G."/>
            <person name="Collet J.-F."/>
            <person name="Cani P.D."/>
        </authorList>
    </citation>
    <scope>NUCLEOTIDE SEQUENCE [LARGE SCALE GENOMIC DNA]</scope>
    <source>
        <strain evidence="1 2">H184</strain>
    </source>
</reference>
<evidence type="ECO:0000313" key="1">
    <source>
        <dbReference type="EMBL" id="AZS30848.1"/>
    </source>
</evidence>
<dbReference type="KEGG" id="buy:D8S85_15710"/>
<dbReference type="AlphaFoldDB" id="A0A3Q9IS70"/>
<dbReference type="OrthoDB" id="1003623at2"/>
<sequence>MEETGISNKPKPSKEWMELQTQFVSLCEEQEALYRPDFEKVFKAIYEIDNSQESVYNTNGWNIGCTLPDEANQDTIQKALEKTGFANDEAFCKDFSKYANIVIVGKKNMQERAALNIKEEMERCQPITKTNEWQFIPIRIFASKEIMSNVINPIMEKNAKEGKGLYGNITDIPEEDESLDEWFDIEAYGIKCSLESLYRDLQNYGVVDSVLKNDTIKEYYLKTIKSLIYFIRDNTDKPNRIRNHISSTLKELDDISTLGLLLQILLLQGLIKWFEDVDLKESDNGYKEACNLIQWIGEQLMKKEIRFCYYRWGEGDKEYLKPLCNYLLSTEIGEFVQDLLFKKQIDCSYIIDGEHETRKIPKEAGNNEKTTDKISLPSELDTEKARKYFAKAINVGYMKKEDSNYKWMYGGEKGQARLGYFCNKIYSSPRPINKLEEFFGVKKLSASITNADNEAKRADVKKWRNEMNNNIFND</sequence>
<protein>
    <submittedName>
        <fullName evidence="1">Uncharacterized protein</fullName>
    </submittedName>
</protein>
<dbReference type="Proteomes" id="UP000270673">
    <property type="component" value="Chromosome"/>
</dbReference>
<organism evidence="1 2">
    <name type="scientific">Butyricimonas faecalis</name>
    <dbReference type="NCBI Taxonomy" id="2093856"/>
    <lineage>
        <taxon>Bacteria</taxon>
        <taxon>Pseudomonadati</taxon>
        <taxon>Bacteroidota</taxon>
        <taxon>Bacteroidia</taxon>
        <taxon>Bacteroidales</taxon>
        <taxon>Odoribacteraceae</taxon>
        <taxon>Butyricimonas</taxon>
    </lineage>
</organism>
<gene>
    <name evidence="1" type="ORF">D8S85_15710</name>
</gene>
<dbReference type="EMBL" id="CP032819">
    <property type="protein sequence ID" value="AZS30848.1"/>
    <property type="molecule type" value="Genomic_DNA"/>
</dbReference>
<name>A0A3Q9IS70_9BACT</name>
<keyword evidence="2" id="KW-1185">Reference proteome</keyword>
<evidence type="ECO:0000313" key="2">
    <source>
        <dbReference type="Proteomes" id="UP000270673"/>
    </source>
</evidence>